<sequence length="272" mass="29728">MKLLTTILAVLMAALAMASPLSKSTTNSLNTTLATTTLMSNLTNKMDKPKQDSTWAGAIQKGRGVTEVRGTINVPHVHGSSPYSGRAWIGLDNAEDGSCSADVRAGIVWSILGNGTTTYNAFWTFNPGKSLLLDAGTLIVEPGDEVVFGIQAKNKYTVDIWMTNQRTGGEYSHTIDGFKKQKNKLCLKQAEWILENPSSGGFEPEIRWQKAAWRHKAEYGSGSVVWVPEEAEVKNIVKDGWQLTTCGLFKEENKDTDADWGMGVQCGCNCSW</sequence>
<feature type="signal peptide" evidence="2">
    <location>
        <begin position="1"/>
        <end position="18"/>
    </location>
</feature>
<dbReference type="CDD" id="cd13426">
    <property type="entry name" value="Peptidase_G1"/>
    <property type="match status" value="1"/>
</dbReference>
<dbReference type="AlphaFoldDB" id="A0A8H6VPW0"/>
<dbReference type="PANTHER" id="PTHR37536:SF1">
    <property type="entry name" value="ASPERGILLOPEPSIN, PUTAITVE (AFU_ORTHOLOGUE AFUA_7G01200)"/>
    <property type="match status" value="1"/>
</dbReference>
<name>A0A8H6VPW0_9PEZI</name>
<protein>
    <submittedName>
        <fullName evidence="3">Aspergillopepsin-2</fullName>
    </submittedName>
</protein>
<organism evidence="3 4">
    <name type="scientific">Pseudocercospora fuligena</name>
    <dbReference type="NCBI Taxonomy" id="685502"/>
    <lineage>
        <taxon>Eukaryota</taxon>
        <taxon>Fungi</taxon>
        <taxon>Dikarya</taxon>
        <taxon>Ascomycota</taxon>
        <taxon>Pezizomycotina</taxon>
        <taxon>Dothideomycetes</taxon>
        <taxon>Dothideomycetidae</taxon>
        <taxon>Mycosphaerellales</taxon>
        <taxon>Mycosphaerellaceae</taxon>
        <taxon>Pseudocercospora</taxon>
    </lineage>
</organism>
<dbReference type="InterPro" id="IPR038656">
    <property type="entry name" value="Peptidase_G1_sf"/>
</dbReference>
<gene>
    <name evidence="3" type="ORF">HII31_00533</name>
</gene>
<dbReference type="PANTHER" id="PTHR37536">
    <property type="entry name" value="PUTATIVE (AFU_ORTHOLOGUE AFUA_3G02970)-RELATED"/>
    <property type="match status" value="1"/>
</dbReference>
<dbReference type="Gene3D" id="2.60.120.700">
    <property type="entry name" value="Peptidase G1"/>
    <property type="match status" value="1"/>
</dbReference>
<proteinExistence type="predicted"/>
<dbReference type="SUPFAM" id="SSF49899">
    <property type="entry name" value="Concanavalin A-like lectins/glucanases"/>
    <property type="match status" value="1"/>
</dbReference>
<evidence type="ECO:0000313" key="4">
    <source>
        <dbReference type="Proteomes" id="UP000660729"/>
    </source>
</evidence>
<dbReference type="InterPro" id="IPR013320">
    <property type="entry name" value="ConA-like_dom_sf"/>
</dbReference>
<dbReference type="EMBL" id="JABCIY010000003">
    <property type="protein sequence ID" value="KAF7198177.1"/>
    <property type="molecule type" value="Genomic_DNA"/>
</dbReference>
<dbReference type="GO" id="GO:0070007">
    <property type="term" value="F:glutamic-type endopeptidase activity"/>
    <property type="evidence" value="ECO:0007669"/>
    <property type="project" value="InterPro"/>
</dbReference>
<feature type="chain" id="PRO_5034868955" evidence="2">
    <location>
        <begin position="19"/>
        <end position="272"/>
    </location>
</feature>
<dbReference type="InterPro" id="IPR000250">
    <property type="entry name" value="Peptidase_G1"/>
</dbReference>
<keyword evidence="2" id="KW-0732">Signal</keyword>
<dbReference type="Pfam" id="PF01828">
    <property type="entry name" value="Peptidase_A4"/>
    <property type="match status" value="1"/>
</dbReference>
<evidence type="ECO:0000256" key="1">
    <source>
        <dbReference type="PIRSR" id="PIRSR600250-50"/>
    </source>
</evidence>
<dbReference type="GO" id="GO:0006508">
    <property type="term" value="P:proteolysis"/>
    <property type="evidence" value="ECO:0007669"/>
    <property type="project" value="InterPro"/>
</dbReference>
<accession>A0A8H6VPW0</accession>
<dbReference type="OrthoDB" id="2862635at2759"/>
<keyword evidence="4" id="KW-1185">Reference proteome</keyword>
<evidence type="ECO:0000313" key="3">
    <source>
        <dbReference type="EMBL" id="KAF7198177.1"/>
    </source>
</evidence>
<dbReference type="Proteomes" id="UP000660729">
    <property type="component" value="Unassembled WGS sequence"/>
</dbReference>
<feature type="active site" description="Proton acceptor" evidence="1">
    <location>
        <position position="195"/>
    </location>
</feature>
<comment type="caution">
    <text evidence="3">The sequence shown here is derived from an EMBL/GenBank/DDBJ whole genome shotgun (WGS) entry which is preliminary data.</text>
</comment>
<evidence type="ECO:0000256" key="2">
    <source>
        <dbReference type="SAM" id="SignalP"/>
    </source>
</evidence>
<reference evidence="3" key="1">
    <citation type="submission" date="2020-04" db="EMBL/GenBank/DDBJ databases">
        <title>Draft genome resource of the tomato pathogen Pseudocercospora fuligena.</title>
        <authorList>
            <person name="Zaccaron A."/>
        </authorList>
    </citation>
    <scope>NUCLEOTIDE SEQUENCE</scope>
    <source>
        <strain evidence="3">PF001</strain>
    </source>
</reference>